<dbReference type="InterPro" id="IPR005148">
    <property type="entry name" value="Arg-tRNA-synth_N"/>
</dbReference>
<evidence type="ECO:0000313" key="14">
    <source>
        <dbReference type="Proteomes" id="UP000829401"/>
    </source>
</evidence>
<evidence type="ECO:0000256" key="9">
    <source>
        <dbReference type="ARBA" id="ARBA00023146"/>
    </source>
</evidence>
<keyword evidence="14" id="KW-1185">Reference proteome</keyword>
<dbReference type="Gene3D" id="1.10.730.10">
    <property type="entry name" value="Isoleucyl-tRNA Synthetase, Domain 1"/>
    <property type="match status" value="1"/>
</dbReference>
<dbReference type="EC" id="6.1.1.19" evidence="11"/>
<reference evidence="14" key="1">
    <citation type="journal article" date="2022" name="G3 (Bethesda)">
        <title>Unveiling the complete genome sequence of Alicyclobacillus acidoterrestris DSM 3922T, a taint-producing strain.</title>
        <authorList>
            <person name="Leonardo I.C."/>
            <person name="Barreto Crespo M.T."/>
            <person name="Gaspar F.B."/>
        </authorList>
    </citation>
    <scope>NUCLEOTIDE SEQUENCE [LARGE SCALE GENOMIC DNA]</scope>
    <source>
        <strain evidence="14">DSM 3922</strain>
    </source>
</reference>
<keyword evidence="4 11" id="KW-0963">Cytoplasm</keyword>
<dbReference type="CDD" id="cd07956">
    <property type="entry name" value="Anticodon_Ia_Arg"/>
    <property type="match status" value="1"/>
</dbReference>
<dbReference type="PANTHER" id="PTHR11956:SF5">
    <property type="entry name" value="ARGININE--TRNA LIGASE, CYTOPLASMIC"/>
    <property type="match status" value="1"/>
</dbReference>
<dbReference type="Proteomes" id="UP000829401">
    <property type="component" value="Chromosome"/>
</dbReference>
<evidence type="ECO:0000256" key="3">
    <source>
        <dbReference type="ARBA" id="ARBA00011245"/>
    </source>
</evidence>
<dbReference type="PRINTS" id="PR01038">
    <property type="entry name" value="TRNASYNTHARG"/>
</dbReference>
<dbReference type="FunFam" id="1.10.730.10:FF:000006">
    <property type="entry name" value="Arginyl-tRNA synthetase 2, mitochondrial"/>
    <property type="match status" value="1"/>
</dbReference>
<dbReference type="Gene3D" id="3.30.1360.70">
    <property type="entry name" value="Arginyl tRNA synthetase N-terminal domain"/>
    <property type="match status" value="1"/>
</dbReference>
<dbReference type="AlphaFoldDB" id="T0BG64"/>
<dbReference type="eggNOG" id="COG0018">
    <property type="taxonomic scope" value="Bacteria"/>
</dbReference>
<dbReference type="GO" id="GO:0004814">
    <property type="term" value="F:arginine-tRNA ligase activity"/>
    <property type="evidence" value="ECO:0007669"/>
    <property type="project" value="UniProtKB-UniRule"/>
</dbReference>
<evidence type="ECO:0000256" key="7">
    <source>
        <dbReference type="ARBA" id="ARBA00022840"/>
    </source>
</evidence>
<evidence type="ECO:0000256" key="2">
    <source>
        <dbReference type="ARBA" id="ARBA00005594"/>
    </source>
</evidence>
<dbReference type="Pfam" id="PF05746">
    <property type="entry name" value="DALR_1"/>
    <property type="match status" value="1"/>
</dbReference>
<dbReference type="Pfam" id="PF03485">
    <property type="entry name" value="Arg_tRNA_synt_N"/>
    <property type="match status" value="1"/>
</dbReference>
<evidence type="ECO:0000256" key="6">
    <source>
        <dbReference type="ARBA" id="ARBA00022741"/>
    </source>
</evidence>
<accession>A0A9E6ZV59</accession>
<keyword evidence="5 11" id="KW-0436">Ligase</keyword>
<evidence type="ECO:0000256" key="5">
    <source>
        <dbReference type="ARBA" id="ARBA00022598"/>
    </source>
</evidence>
<evidence type="ECO:0000256" key="4">
    <source>
        <dbReference type="ARBA" id="ARBA00022490"/>
    </source>
</evidence>
<dbReference type="InterPro" id="IPR008909">
    <property type="entry name" value="DALR_anticod-bd"/>
</dbReference>
<dbReference type="STRING" id="1356854.N007_01170"/>
<dbReference type="SUPFAM" id="SSF52374">
    <property type="entry name" value="Nucleotidylyl transferase"/>
    <property type="match status" value="1"/>
</dbReference>
<dbReference type="InterPro" id="IPR036695">
    <property type="entry name" value="Arg-tRNA-synth_N_sf"/>
</dbReference>
<gene>
    <name evidence="11 13" type="primary">argS</name>
    <name evidence="13" type="ORF">K1I37_04490</name>
</gene>
<comment type="subunit">
    <text evidence="3 11">Monomer.</text>
</comment>
<dbReference type="Pfam" id="PF00750">
    <property type="entry name" value="tRNA-synt_1d"/>
    <property type="match status" value="1"/>
</dbReference>
<dbReference type="GO" id="GO:0005524">
    <property type="term" value="F:ATP binding"/>
    <property type="evidence" value="ECO:0007669"/>
    <property type="project" value="UniProtKB-UniRule"/>
</dbReference>
<dbReference type="GO" id="GO:0005737">
    <property type="term" value="C:cytoplasm"/>
    <property type="evidence" value="ECO:0007669"/>
    <property type="project" value="UniProtKB-SubCell"/>
</dbReference>
<dbReference type="SMART" id="SM01016">
    <property type="entry name" value="Arg_tRNA_synt_N"/>
    <property type="match status" value="1"/>
</dbReference>
<dbReference type="SUPFAM" id="SSF55190">
    <property type="entry name" value="Arginyl-tRNA synthetase (ArgRS), N-terminal 'additional' domain"/>
    <property type="match status" value="1"/>
</dbReference>
<feature type="short sequence motif" description="'HIGH' region" evidence="11">
    <location>
        <begin position="122"/>
        <end position="132"/>
    </location>
</feature>
<evidence type="ECO:0000256" key="8">
    <source>
        <dbReference type="ARBA" id="ARBA00022917"/>
    </source>
</evidence>
<keyword evidence="6 11" id="KW-0547">Nucleotide-binding</keyword>
<dbReference type="EMBL" id="CP080467">
    <property type="protein sequence ID" value="UNO49774.1"/>
    <property type="molecule type" value="Genomic_DNA"/>
</dbReference>
<name>T0BG64_ALIAG</name>
<dbReference type="HAMAP" id="MF_00123">
    <property type="entry name" value="Arg_tRNA_synth"/>
    <property type="match status" value="1"/>
</dbReference>
<organism evidence="13 14">
    <name type="scientific">Alicyclobacillus acidoterrestris (strain ATCC 49025 / DSM 3922 / CIP 106132 / NCIMB 13137 / GD3B)</name>
    <dbReference type="NCBI Taxonomy" id="1356854"/>
    <lineage>
        <taxon>Bacteria</taxon>
        <taxon>Bacillati</taxon>
        <taxon>Bacillota</taxon>
        <taxon>Bacilli</taxon>
        <taxon>Bacillales</taxon>
        <taxon>Alicyclobacillaceae</taxon>
        <taxon>Alicyclobacillus</taxon>
    </lineage>
</organism>
<dbReference type="SMART" id="SM00836">
    <property type="entry name" value="DALR_1"/>
    <property type="match status" value="1"/>
</dbReference>
<comment type="subcellular location">
    <subcellularLocation>
        <location evidence="1 11">Cytoplasm</location>
    </subcellularLocation>
</comment>
<dbReference type="RefSeq" id="WP_021297835.1">
    <property type="nucleotide sequence ID" value="NZ_AURB01000164.1"/>
</dbReference>
<dbReference type="Gene3D" id="3.40.50.620">
    <property type="entry name" value="HUPs"/>
    <property type="match status" value="1"/>
</dbReference>
<comment type="catalytic activity">
    <reaction evidence="10 11">
        <text>tRNA(Arg) + L-arginine + ATP = L-arginyl-tRNA(Arg) + AMP + diphosphate</text>
        <dbReference type="Rhea" id="RHEA:20301"/>
        <dbReference type="Rhea" id="RHEA-COMP:9658"/>
        <dbReference type="Rhea" id="RHEA-COMP:9673"/>
        <dbReference type="ChEBI" id="CHEBI:30616"/>
        <dbReference type="ChEBI" id="CHEBI:32682"/>
        <dbReference type="ChEBI" id="CHEBI:33019"/>
        <dbReference type="ChEBI" id="CHEBI:78442"/>
        <dbReference type="ChEBI" id="CHEBI:78513"/>
        <dbReference type="ChEBI" id="CHEBI:456215"/>
        <dbReference type="EC" id="6.1.1.19"/>
    </reaction>
</comment>
<dbReference type="InterPro" id="IPR009080">
    <property type="entry name" value="tRNAsynth_Ia_anticodon-bd"/>
</dbReference>
<evidence type="ECO:0000256" key="12">
    <source>
        <dbReference type="RuleBase" id="RU363038"/>
    </source>
</evidence>
<dbReference type="FunFam" id="3.40.50.620:FF:000116">
    <property type="entry name" value="Arginine--tRNA ligase"/>
    <property type="match status" value="1"/>
</dbReference>
<protein>
    <recommendedName>
        <fullName evidence="11">Arginine--tRNA ligase</fullName>
        <ecNumber evidence="11">6.1.1.19</ecNumber>
    </recommendedName>
    <alternativeName>
        <fullName evidence="11">Arginyl-tRNA synthetase</fullName>
        <shortName evidence="11">ArgRS</shortName>
    </alternativeName>
</protein>
<comment type="similarity">
    <text evidence="2 11 12">Belongs to the class-I aminoacyl-tRNA synthetase family.</text>
</comment>
<accession>T0BG64</accession>
<dbReference type="SUPFAM" id="SSF47323">
    <property type="entry name" value="Anticodon-binding domain of a subclass of class I aminoacyl-tRNA synthetases"/>
    <property type="match status" value="1"/>
</dbReference>
<dbReference type="PANTHER" id="PTHR11956">
    <property type="entry name" value="ARGINYL-TRNA SYNTHETASE"/>
    <property type="match status" value="1"/>
</dbReference>
<dbReference type="KEGG" id="aaco:K1I37_04490"/>
<dbReference type="InterPro" id="IPR014729">
    <property type="entry name" value="Rossmann-like_a/b/a_fold"/>
</dbReference>
<dbReference type="NCBIfam" id="TIGR00456">
    <property type="entry name" value="argS"/>
    <property type="match status" value="1"/>
</dbReference>
<dbReference type="GO" id="GO:0006420">
    <property type="term" value="P:arginyl-tRNA aminoacylation"/>
    <property type="evidence" value="ECO:0007669"/>
    <property type="project" value="UniProtKB-UniRule"/>
</dbReference>
<proteinExistence type="inferred from homology"/>
<evidence type="ECO:0000313" key="13">
    <source>
        <dbReference type="EMBL" id="UNO49774.1"/>
    </source>
</evidence>
<evidence type="ECO:0000256" key="10">
    <source>
        <dbReference type="ARBA" id="ARBA00049339"/>
    </source>
</evidence>
<dbReference type="OrthoDB" id="9805987at2"/>
<keyword evidence="9 11" id="KW-0030">Aminoacyl-tRNA synthetase</keyword>
<keyword evidence="8 11" id="KW-0648">Protein biosynthesis</keyword>
<keyword evidence="7 11" id="KW-0067">ATP-binding</keyword>
<sequence>MKAVKATIAKALVPATGLTEDELVQMLEYPPNPELGDLALPCFKLAKSLRKNPNEIAQTLATTLVQIPEVASAAPAGGFLNISLARLPFAKAIVDVAVQDVHALFSADRHTGHRAAVDYSSPNIAKPFGVGHLRSTIIGESIVRLMREDGYDVIGINHLGDWGTQFGKTIAAYLKWGDEETVRANPVRELFKLYVKFHEEAERNPSLEEEGRYWFKQLEDGNPQAVKLWQWFIDESLKVFRKTYDLLNVSFDHYLGESFYNDKMDAIVDELIADNLLVEDQGAEVVDLSAYDMPPCIIKKSDGTSIYATRDLAAAAYRHDQLGADTLVYVVGGEQKLHFQQLFKVLELMGKPYASRAVHVSFGLMKFNGARLSTRRGHVVYLEDVLAKAIDEARKIIEAKNPTLANKDQVAKSVGVGAVVFNDLKTYRLHEVDFRYEDVLNFDGETGPYVQYTHARASSVLRKAGGDVDTLTFPAPAGATDDAHALNDTEWALVLQLGQANEALNRAVDEYDPSVMARYTLQLCHAFNRFYHHNPILQSDPEDRARRLALTLATRKVLAKALYLIGIDAPDEM</sequence>
<dbReference type="InterPro" id="IPR001278">
    <property type="entry name" value="Arg-tRNA-ligase"/>
</dbReference>
<dbReference type="InterPro" id="IPR035684">
    <property type="entry name" value="ArgRS_core"/>
</dbReference>
<evidence type="ECO:0000256" key="11">
    <source>
        <dbReference type="HAMAP-Rule" id="MF_00123"/>
    </source>
</evidence>
<dbReference type="CDD" id="cd00671">
    <property type="entry name" value="ArgRS_core"/>
    <property type="match status" value="1"/>
</dbReference>
<evidence type="ECO:0000256" key="1">
    <source>
        <dbReference type="ARBA" id="ARBA00004496"/>
    </source>
</evidence>